<keyword evidence="7" id="KW-0862">Zinc</keyword>
<evidence type="ECO:0000256" key="8">
    <source>
        <dbReference type="SAM" id="MobiDB-lite"/>
    </source>
</evidence>
<evidence type="ECO:0008006" key="14">
    <source>
        <dbReference type="Google" id="ProtNLM"/>
    </source>
</evidence>
<dbReference type="SMART" id="SM00608">
    <property type="entry name" value="ACR"/>
    <property type="match status" value="1"/>
</dbReference>
<dbReference type="Gene3D" id="4.10.70.10">
    <property type="entry name" value="Disintegrin domain"/>
    <property type="match status" value="1"/>
</dbReference>
<feature type="compositionally biased region" description="Pro residues" evidence="8">
    <location>
        <begin position="756"/>
        <end position="766"/>
    </location>
</feature>
<sequence>MELHHNQQLVPDYHTITYYLPDGTAVAWRQPLVNCYYHGIAAAVGGEGPWSSLSLCSGLRGTIILTAEQRFSIEPLPGDVSNKHIMRRIGQKHNTTCETQEEDMSASQHRRRTLLSLLEERPQRVKRDVEKEVKYVELVMVADNNEFTTVHRDLGALHVRMLEIANKMDAFYRALSVRVVLVMVEVWTQKDLILVSEDPAVTLNRFLSWRQKDLIGRVHHDNAQLLTGVTFKGSSVGMATMNSICTADRSGGVTSDHSANILLVASTMAHELGHNLGINHDSGDGTCGQPKMGKQWIMVQSTGFMPGLEFSNCSMKDLVTSLRQGGGICLFNVPSPGSVYGKPTCGNLLVEDGEQCDCGLLQDCTDPCCNASICQLMPGAECSSDGLCCEQCKRAPPGTLCRQPLGECDLPEYCNGASPHCPANVYLQNGESCGNGLAHCYEGECRTLQKQCQDLWGPGSSPAPDSCFAKVNTRADKYGNCGRMTNGSYLPCTLRNVLCGSIQCLGGRDRPLLGASAEIISVKVSVNGTEISCRGTYFNLGDDVWDSVLVKTGTVCGPGKVCVNQQCRDTAELKVQPCTCGGHGVCNSNGNCHCDAGWAPPYCGSSGPGGSLDSGPLVVEHVSSSVTGTVFLVLLLIILLVILFLCYLKRESVHRKLGSIFSKSSKCQYRVTETSLRPQRPPPPHWTQSTELQVMSTSNQSDSEGSDRPDPPSKPLPPDPVQKRSQAAAQDRPPAPTRPLPEDPLPRRGQVSSFAKPPPPKKPLPVSPIQQYQDPQLGVPTYPDHISAVPTRHAPQPPYTRRTAKL</sequence>
<dbReference type="InterPro" id="IPR001762">
    <property type="entry name" value="Disintegrin_dom"/>
</dbReference>
<dbReference type="GO" id="GO:0005178">
    <property type="term" value="F:integrin binding"/>
    <property type="evidence" value="ECO:0007669"/>
    <property type="project" value="TreeGrafter"/>
</dbReference>
<dbReference type="Proteomes" id="UP000770717">
    <property type="component" value="Unassembled WGS sequence"/>
</dbReference>
<evidence type="ECO:0000256" key="7">
    <source>
        <dbReference type="PROSITE-ProRule" id="PRU00276"/>
    </source>
</evidence>
<dbReference type="InterPro" id="IPR034027">
    <property type="entry name" value="Reprolysin_adamalysin"/>
</dbReference>
<evidence type="ECO:0000259" key="11">
    <source>
        <dbReference type="PROSITE" id="PS50215"/>
    </source>
</evidence>
<protein>
    <recommendedName>
        <fullName evidence="14">ADAM metallopeptidase domain 15</fullName>
    </recommendedName>
</protein>
<dbReference type="PANTHER" id="PTHR11905:SF130">
    <property type="entry name" value="DISINTEGRIN AND METALLOPROTEINASE DOMAIN-CONTAINING PROTEIN 15"/>
    <property type="match status" value="1"/>
</dbReference>
<keyword evidence="7" id="KW-0479">Metal-binding</keyword>
<evidence type="ECO:0000256" key="3">
    <source>
        <dbReference type="ARBA" id="ARBA00022989"/>
    </source>
</evidence>
<dbReference type="AlphaFoldDB" id="A0A8J6JUI8"/>
<dbReference type="InterPro" id="IPR000742">
    <property type="entry name" value="EGF"/>
</dbReference>
<dbReference type="GO" id="GO:0046872">
    <property type="term" value="F:metal ion binding"/>
    <property type="evidence" value="ECO:0007669"/>
    <property type="project" value="UniProtKB-KW"/>
</dbReference>
<dbReference type="PROSITE" id="PS01186">
    <property type="entry name" value="EGF_2"/>
    <property type="match status" value="1"/>
</dbReference>
<dbReference type="FunFam" id="4.10.70.10:FF:000001">
    <property type="entry name" value="Disintegrin and metalloproteinase domain-containing protein 22"/>
    <property type="match status" value="1"/>
</dbReference>
<dbReference type="Pfam" id="PF08516">
    <property type="entry name" value="ADAM_CR"/>
    <property type="match status" value="1"/>
</dbReference>
<organism evidence="12 13">
    <name type="scientific">Eleutherodactylus coqui</name>
    <name type="common">Puerto Rican coqui</name>
    <dbReference type="NCBI Taxonomy" id="57060"/>
    <lineage>
        <taxon>Eukaryota</taxon>
        <taxon>Metazoa</taxon>
        <taxon>Chordata</taxon>
        <taxon>Craniata</taxon>
        <taxon>Vertebrata</taxon>
        <taxon>Euteleostomi</taxon>
        <taxon>Amphibia</taxon>
        <taxon>Batrachia</taxon>
        <taxon>Anura</taxon>
        <taxon>Neobatrachia</taxon>
        <taxon>Hyloidea</taxon>
        <taxon>Eleutherodactylidae</taxon>
        <taxon>Eleutherodactylinae</taxon>
        <taxon>Eleutherodactylus</taxon>
        <taxon>Eleutherodactylus</taxon>
    </lineage>
</organism>
<evidence type="ECO:0000256" key="5">
    <source>
        <dbReference type="ARBA" id="ARBA00023157"/>
    </source>
</evidence>
<comment type="subcellular location">
    <subcellularLocation>
        <location evidence="1">Membrane</location>
        <topology evidence="1">Single-pass membrane protein</topology>
    </subcellularLocation>
</comment>
<feature type="domain" description="Disintegrin" evidence="10">
    <location>
        <begin position="342"/>
        <end position="429"/>
    </location>
</feature>
<feature type="domain" description="Peptidase M12B" evidence="11">
    <location>
        <begin position="134"/>
        <end position="334"/>
    </location>
</feature>
<feature type="binding site" evidence="7">
    <location>
        <position position="274"/>
    </location>
    <ligand>
        <name>Zn(2+)</name>
        <dbReference type="ChEBI" id="CHEBI:29105"/>
        <note>catalytic</note>
    </ligand>
</feature>
<evidence type="ECO:0000313" key="12">
    <source>
        <dbReference type="EMBL" id="KAG9471993.1"/>
    </source>
</evidence>
<feature type="binding site" evidence="7">
    <location>
        <position position="280"/>
    </location>
    <ligand>
        <name>Zn(2+)</name>
        <dbReference type="ChEBI" id="CHEBI:29105"/>
        <note>catalytic</note>
    </ligand>
</feature>
<dbReference type="SUPFAM" id="SSF55486">
    <property type="entry name" value="Metalloproteases ('zincins'), catalytic domain"/>
    <property type="match status" value="1"/>
</dbReference>
<comment type="caution">
    <text evidence="7">Lacks conserved residue(s) required for the propagation of feature annotation.</text>
</comment>
<keyword evidence="2 9" id="KW-0812">Transmembrane</keyword>
<dbReference type="InterPro" id="IPR006586">
    <property type="entry name" value="ADAM_Cys-rich"/>
</dbReference>
<reference evidence="12" key="1">
    <citation type="thesis" date="2020" institute="ProQuest LLC" country="789 East Eisenhower Parkway, Ann Arbor, MI, USA">
        <title>Comparative Genomics and Chromosome Evolution.</title>
        <authorList>
            <person name="Mudd A.B."/>
        </authorList>
    </citation>
    <scope>NUCLEOTIDE SEQUENCE</scope>
    <source>
        <strain evidence="12">HN-11 Male</strain>
        <tissue evidence="12">Kidney and liver</tissue>
    </source>
</reference>
<dbReference type="InterPro" id="IPR001590">
    <property type="entry name" value="Peptidase_M12B"/>
</dbReference>
<evidence type="ECO:0000256" key="4">
    <source>
        <dbReference type="ARBA" id="ARBA00023136"/>
    </source>
</evidence>
<dbReference type="OrthoDB" id="5951731at2759"/>
<evidence type="ECO:0000256" key="9">
    <source>
        <dbReference type="SAM" id="Phobius"/>
    </source>
</evidence>
<dbReference type="GO" id="GO:0016020">
    <property type="term" value="C:membrane"/>
    <property type="evidence" value="ECO:0007669"/>
    <property type="project" value="UniProtKB-SubCell"/>
</dbReference>
<dbReference type="SUPFAM" id="SSF57552">
    <property type="entry name" value="Blood coagulation inhibitor (disintegrin)"/>
    <property type="match status" value="1"/>
</dbReference>
<feature type="transmembrane region" description="Helical" evidence="9">
    <location>
        <begin position="626"/>
        <end position="648"/>
    </location>
</feature>
<feature type="binding site" evidence="7">
    <location>
        <position position="270"/>
    </location>
    <ligand>
        <name>Zn(2+)</name>
        <dbReference type="ChEBI" id="CHEBI:29105"/>
        <note>catalytic</note>
    </ligand>
</feature>
<keyword evidence="13" id="KW-1185">Reference proteome</keyword>
<feature type="region of interest" description="Disordered" evidence="8">
    <location>
        <begin position="672"/>
        <end position="806"/>
    </location>
</feature>
<dbReference type="Pfam" id="PF01421">
    <property type="entry name" value="Reprolysin"/>
    <property type="match status" value="1"/>
</dbReference>
<dbReference type="CDD" id="cd04269">
    <property type="entry name" value="ZnMc_adamalysin_II_like"/>
    <property type="match status" value="1"/>
</dbReference>
<dbReference type="PANTHER" id="PTHR11905">
    <property type="entry name" value="ADAM A DISINTEGRIN AND METALLOPROTEASE DOMAIN"/>
    <property type="match status" value="1"/>
</dbReference>
<dbReference type="InterPro" id="IPR036436">
    <property type="entry name" value="Disintegrin_dom_sf"/>
</dbReference>
<dbReference type="InterPro" id="IPR024079">
    <property type="entry name" value="MetalloPept_cat_dom_sf"/>
</dbReference>
<dbReference type="PRINTS" id="PR00289">
    <property type="entry name" value="DISINTEGRIN"/>
</dbReference>
<dbReference type="PROSITE" id="PS50214">
    <property type="entry name" value="DISINTEGRIN_2"/>
    <property type="match status" value="1"/>
</dbReference>
<gene>
    <name evidence="12" type="ORF">GDO78_021774</name>
</gene>
<name>A0A8J6JUI8_ELECQ</name>
<keyword evidence="3 9" id="KW-1133">Transmembrane helix</keyword>
<keyword evidence="4 9" id="KW-0472">Membrane</keyword>
<dbReference type="EMBL" id="WNTK01000082">
    <property type="protein sequence ID" value="KAG9471993.1"/>
    <property type="molecule type" value="Genomic_DNA"/>
</dbReference>
<evidence type="ECO:0000313" key="13">
    <source>
        <dbReference type="Proteomes" id="UP000770717"/>
    </source>
</evidence>
<evidence type="ECO:0000259" key="10">
    <source>
        <dbReference type="PROSITE" id="PS50214"/>
    </source>
</evidence>
<comment type="caution">
    <text evidence="12">The sequence shown here is derived from an EMBL/GenBank/DDBJ whole genome shotgun (WGS) entry which is preliminary data.</text>
</comment>
<dbReference type="Pfam" id="PF00200">
    <property type="entry name" value="Disintegrin"/>
    <property type="match status" value="1"/>
</dbReference>
<dbReference type="Gene3D" id="3.40.390.10">
    <property type="entry name" value="Collagenase (Catalytic Domain)"/>
    <property type="match status" value="1"/>
</dbReference>
<feature type="active site" evidence="7">
    <location>
        <position position="271"/>
    </location>
</feature>
<dbReference type="PROSITE" id="PS50215">
    <property type="entry name" value="ADAM_MEPRO"/>
    <property type="match status" value="1"/>
</dbReference>
<evidence type="ECO:0000256" key="1">
    <source>
        <dbReference type="ARBA" id="ARBA00004167"/>
    </source>
</evidence>
<dbReference type="GO" id="GO:0006508">
    <property type="term" value="P:proteolysis"/>
    <property type="evidence" value="ECO:0007669"/>
    <property type="project" value="InterPro"/>
</dbReference>
<dbReference type="GO" id="GO:0007229">
    <property type="term" value="P:integrin-mediated signaling pathway"/>
    <property type="evidence" value="ECO:0007669"/>
    <property type="project" value="TreeGrafter"/>
</dbReference>
<dbReference type="FunFam" id="3.40.390.10:FF:000002">
    <property type="entry name" value="Disintegrin and metalloproteinase domain-containing protein 22"/>
    <property type="match status" value="1"/>
</dbReference>
<evidence type="ECO:0000256" key="6">
    <source>
        <dbReference type="PROSITE-ProRule" id="PRU00068"/>
    </source>
</evidence>
<feature type="disulfide bond" evidence="6">
    <location>
        <begin position="401"/>
        <end position="421"/>
    </location>
</feature>
<dbReference type="GO" id="GO:0005615">
    <property type="term" value="C:extracellular space"/>
    <property type="evidence" value="ECO:0007669"/>
    <property type="project" value="TreeGrafter"/>
</dbReference>
<dbReference type="GO" id="GO:0045087">
    <property type="term" value="P:innate immune response"/>
    <property type="evidence" value="ECO:0007669"/>
    <property type="project" value="TreeGrafter"/>
</dbReference>
<feature type="compositionally biased region" description="Polar residues" evidence="8">
    <location>
        <begin position="686"/>
        <end position="703"/>
    </location>
</feature>
<proteinExistence type="predicted"/>
<dbReference type="SMART" id="SM00050">
    <property type="entry name" value="DISIN"/>
    <property type="match status" value="1"/>
</dbReference>
<dbReference type="GO" id="GO:0004222">
    <property type="term" value="F:metalloendopeptidase activity"/>
    <property type="evidence" value="ECO:0007669"/>
    <property type="project" value="InterPro"/>
</dbReference>
<accession>A0A8J6JUI8</accession>
<evidence type="ECO:0000256" key="2">
    <source>
        <dbReference type="ARBA" id="ARBA00022692"/>
    </source>
</evidence>
<keyword evidence="5 6" id="KW-1015">Disulfide bond</keyword>